<organism evidence="1 2">
    <name type="scientific">Jannaschia ovalis</name>
    <dbReference type="NCBI Taxonomy" id="3038773"/>
    <lineage>
        <taxon>Bacteria</taxon>
        <taxon>Pseudomonadati</taxon>
        <taxon>Pseudomonadota</taxon>
        <taxon>Alphaproteobacteria</taxon>
        <taxon>Rhodobacterales</taxon>
        <taxon>Roseobacteraceae</taxon>
        <taxon>Jannaschia</taxon>
    </lineage>
</organism>
<reference evidence="1 2" key="1">
    <citation type="submission" date="2023-04" db="EMBL/GenBank/DDBJ databases">
        <title>Jannaschia ovalis sp. nov., a marine bacterium isolated from sea tidal flat.</title>
        <authorList>
            <person name="Kwon D.Y."/>
            <person name="Kim J.-J."/>
        </authorList>
    </citation>
    <scope>NUCLEOTIDE SEQUENCE [LARGE SCALE GENOMIC DNA]</scope>
    <source>
        <strain evidence="1 2">GRR-S6-38</strain>
    </source>
</reference>
<gene>
    <name evidence="1" type="ORF">P8627_05765</name>
</gene>
<evidence type="ECO:0008006" key="3">
    <source>
        <dbReference type="Google" id="ProtNLM"/>
    </source>
</evidence>
<dbReference type="RefSeq" id="WP_279966705.1">
    <property type="nucleotide sequence ID" value="NZ_CP122537.1"/>
</dbReference>
<accession>A0ABY8LI32</accession>
<dbReference type="EMBL" id="CP122537">
    <property type="protein sequence ID" value="WGH79768.1"/>
    <property type="molecule type" value="Genomic_DNA"/>
</dbReference>
<keyword evidence="2" id="KW-1185">Reference proteome</keyword>
<sequence length="204" mass="22307">MPRPNRVHPDGSFLTTPARGTLMGNRGILHDAEGRIGPARWRHRNWVCCLLSFRGRHRRLLAPGHYTELFFLDEAVALAAGHRPCAECRRADYRRWQAAWARAFGDSPPAPEMDARLHAARAEPGARGLRHETAKAGDLPDGAVFAVAARAWLRLGGRALPYAPEGWGAPEPLPGGTVRALTNAVTRRILQAGYAPRLHPSAGT</sequence>
<protein>
    <recommendedName>
        <fullName evidence="3">Metal binding domain of Ada</fullName>
    </recommendedName>
</protein>
<evidence type="ECO:0000313" key="1">
    <source>
        <dbReference type="EMBL" id="WGH79768.1"/>
    </source>
</evidence>
<evidence type="ECO:0000313" key="2">
    <source>
        <dbReference type="Proteomes" id="UP001243420"/>
    </source>
</evidence>
<dbReference type="Proteomes" id="UP001243420">
    <property type="component" value="Chromosome"/>
</dbReference>
<name>A0ABY8LI32_9RHOB</name>
<proteinExistence type="predicted"/>